<evidence type="ECO:0000256" key="1">
    <source>
        <dbReference type="SAM" id="SignalP"/>
    </source>
</evidence>
<dbReference type="PROSITE" id="PS51257">
    <property type="entry name" value="PROKAR_LIPOPROTEIN"/>
    <property type="match status" value="1"/>
</dbReference>
<dbReference type="Proteomes" id="UP000010796">
    <property type="component" value="Chromosome"/>
</dbReference>
<dbReference type="InterPro" id="IPR032342">
    <property type="entry name" value="DUF4861"/>
</dbReference>
<dbReference type="EMBL" id="CP003346">
    <property type="protein sequence ID" value="AGA79719.1"/>
    <property type="molecule type" value="Genomic_DNA"/>
</dbReference>
<reference evidence="3" key="1">
    <citation type="submission" date="2012-02" db="EMBL/GenBank/DDBJ databases">
        <title>The complete genome of Echinicola vietnamensis DSM 17526.</title>
        <authorList>
            <person name="Lucas S."/>
            <person name="Copeland A."/>
            <person name="Lapidus A."/>
            <person name="Glavina del Rio T."/>
            <person name="Dalin E."/>
            <person name="Tice H."/>
            <person name="Bruce D."/>
            <person name="Goodwin L."/>
            <person name="Pitluck S."/>
            <person name="Peters L."/>
            <person name="Ovchinnikova G."/>
            <person name="Teshima H."/>
            <person name="Kyrpides N."/>
            <person name="Mavromatis K."/>
            <person name="Ivanova N."/>
            <person name="Brettin T."/>
            <person name="Detter J.C."/>
            <person name="Han C."/>
            <person name="Larimer F."/>
            <person name="Land M."/>
            <person name="Hauser L."/>
            <person name="Markowitz V."/>
            <person name="Cheng J.-F."/>
            <person name="Hugenholtz P."/>
            <person name="Woyke T."/>
            <person name="Wu D."/>
            <person name="Brambilla E."/>
            <person name="Klenk H.-P."/>
            <person name="Eisen J.A."/>
        </authorList>
    </citation>
    <scope>NUCLEOTIDE SEQUENCE [LARGE SCALE GENOMIC DNA]</scope>
    <source>
        <strain evidence="3">DSM 17526 / LMG 23754 / KMM 6221</strain>
    </source>
</reference>
<feature type="signal peptide" evidence="1">
    <location>
        <begin position="1"/>
        <end position="21"/>
    </location>
</feature>
<dbReference type="KEGG" id="evi:Echvi_3503"/>
<protein>
    <recommendedName>
        <fullName evidence="4">DUF4861 domain-containing protein</fullName>
    </recommendedName>
</protein>
<dbReference type="STRING" id="926556.Echvi_3503"/>
<organism evidence="2 3">
    <name type="scientific">Echinicola vietnamensis (strain DSM 17526 / LMG 23754 / KMM 6221)</name>
    <dbReference type="NCBI Taxonomy" id="926556"/>
    <lineage>
        <taxon>Bacteria</taxon>
        <taxon>Pseudomonadati</taxon>
        <taxon>Bacteroidota</taxon>
        <taxon>Cytophagia</taxon>
        <taxon>Cytophagales</taxon>
        <taxon>Cyclobacteriaceae</taxon>
        <taxon>Echinicola</taxon>
    </lineage>
</organism>
<dbReference type="HOGENOM" id="CLU_053817_0_0_10"/>
<evidence type="ECO:0000313" key="2">
    <source>
        <dbReference type="EMBL" id="AGA79719.1"/>
    </source>
</evidence>
<dbReference type="OrthoDB" id="846806at2"/>
<dbReference type="eggNOG" id="COG4225">
    <property type="taxonomic scope" value="Bacteria"/>
</dbReference>
<evidence type="ECO:0000313" key="3">
    <source>
        <dbReference type="Proteomes" id="UP000010796"/>
    </source>
</evidence>
<evidence type="ECO:0008006" key="4">
    <source>
        <dbReference type="Google" id="ProtNLM"/>
    </source>
</evidence>
<proteinExistence type="predicted"/>
<feature type="chain" id="PRO_5003942889" description="DUF4861 domain-containing protein" evidence="1">
    <location>
        <begin position="22"/>
        <end position="432"/>
    </location>
</feature>
<dbReference type="Pfam" id="PF16153">
    <property type="entry name" value="DUF4861"/>
    <property type="match status" value="1"/>
</dbReference>
<keyword evidence="3" id="KW-1185">Reference proteome</keyword>
<name>L0G0J8_ECHVK</name>
<gene>
    <name evidence="2" type="ordered locus">Echvi_3503</name>
</gene>
<dbReference type="RefSeq" id="WP_015267264.1">
    <property type="nucleotide sequence ID" value="NC_019904.1"/>
</dbReference>
<sequence>MIPSLRTCRIIFLGLSAVMLAACQENVSYDSTLTIRNTSDIDLTEKPIRIPKAQLETGYRDEQYPVLTTGQNDTVPSQLVDVDGDGNWDELFFLLDVEKSSSTSIGLNWVEHHRNWPERTYVRFGVRPSESDTVRPAIKDTFYPKELPGVMGYQPYQTDGPSWENDKVGFRHYLDGRNSKDVFGKKVSTMSPRNVGINASGVTEDNYHVMEDWGRDILSVGTSVGIGGYSLMIEEQLVRLGVTQRDSANNVAATTFEVVESGPLISLMKYDYQDWTPEETGRTYQVKETTEIWPGMYGYFNSVTFENLQGDETGVIGLVNIHTDKVVQEFEKGGFTVLYTHDRQTYDKEWYLGLALIIPTAVYEGWIEAPHTGQLTDSFLAKVKVEEAKPVKYYAIAAWELANPGFAQEAYFRDYLEELAGELGVEIEMTIK</sequence>
<accession>L0G0J8</accession>
<keyword evidence="1" id="KW-0732">Signal</keyword>
<dbReference type="AlphaFoldDB" id="L0G0J8"/>